<evidence type="ECO:0000256" key="2">
    <source>
        <dbReference type="ARBA" id="ARBA00023172"/>
    </source>
</evidence>
<dbReference type="EMBL" id="CP097289">
    <property type="protein sequence ID" value="UQT53952.1"/>
    <property type="molecule type" value="Genomic_DNA"/>
</dbReference>
<dbReference type="PANTHER" id="PTHR41251:SF1">
    <property type="entry name" value="NON-HOMOLOGOUS END JOINING PROTEIN KU"/>
    <property type="match status" value="1"/>
</dbReference>
<comment type="function">
    <text evidence="3">With LigD forms a non-homologous end joining (NHEJ) DNA repair enzyme, which repairs dsDNA breaks with reduced fidelity. Binds linear dsDNA with 5'- and 3'- overhangs but not closed circular dsDNA nor ssDNA. Recruits and stimulates the ligase activity of LigD.</text>
</comment>
<proteinExistence type="inferred from homology"/>
<dbReference type="SMART" id="SM00559">
    <property type="entry name" value="Ku78"/>
    <property type="match status" value="1"/>
</dbReference>
<comment type="subunit">
    <text evidence="3">Homodimer. Interacts with LigD.</text>
</comment>
<dbReference type="PIRSF" id="PIRSF006493">
    <property type="entry name" value="Prok_Ku"/>
    <property type="match status" value="1"/>
</dbReference>
<dbReference type="SUPFAM" id="SSF100939">
    <property type="entry name" value="SPOC domain-like"/>
    <property type="match status" value="1"/>
</dbReference>
<dbReference type="InterPro" id="IPR006164">
    <property type="entry name" value="DNA_bd_Ku70/Ku80"/>
</dbReference>
<evidence type="ECO:0000256" key="3">
    <source>
        <dbReference type="HAMAP-Rule" id="MF_01875"/>
    </source>
</evidence>
<evidence type="ECO:0000259" key="5">
    <source>
        <dbReference type="SMART" id="SM00559"/>
    </source>
</evidence>
<feature type="compositionally biased region" description="Basic residues" evidence="4">
    <location>
        <begin position="312"/>
        <end position="326"/>
    </location>
</feature>
<dbReference type="InterPro" id="IPR016194">
    <property type="entry name" value="SPOC-like_C_dom_sf"/>
</dbReference>
<dbReference type="PANTHER" id="PTHR41251">
    <property type="entry name" value="NON-HOMOLOGOUS END JOINING PROTEIN KU"/>
    <property type="match status" value="1"/>
</dbReference>
<feature type="compositionally biased region" description="Basic and acidic residues" evidence="4">
    <location>
        <begin position="264"/>
        <end position="276"/>
    </location>
</feature>
<keyword evidence="2 3" id="KW-0233">DNA recombination</keyword>
<feature type="compositionally biased region" description="Low complexity" evidence="4">
    <location>
        <begin position="283"/>
        <end position="311"/>
    </location>
</feature>
<evidence type="ECO:0000313" key="7">
    <source>
        <dbReference type="Proteomes" id="UP000829992"/>
    </source>
</evidence>
<dbReference type="InterPro" id="IPR009187">
    <property type="entry name" value="Prok_Ku"/>
</dbReference>
<name>A0ABY4PLG1_9ACTN</name>
<feature type="region of interest" description="Disordered" evidence="4">
    <location>
        <begin position="253"/>
        <end position="326"/>
    </location>
</feature>
<keyword evidence="3" id="KW-0234">DNA repair</keyword>
<feature type="domain" description="Ku" evidence="5">
    <location>
        <begin position="53"/>
        <end position="182"/>
    </location>
</feature>
<keyword evidence="1 3" id="KW-0238">DNA-binding</keyword>
<accession>A0ABY4PLG1</accession>
<comment type="similarity">
    <text evidence="3">Belongs to the prokaryotic Ku family.</text>
</comment>
<keyword evidence="3" id="KW-0227">DNA damage</keyword>
<dbReference type="HAMAP" id="MF_01875">
    <property type="entry name" value="Prokaryotic_Ku"/>
    <property type="match status" value="1"/>
</dbReference>
<reference evidence="6 7" key="1">
    <citation type="submission" date="2022-05" db="EMBL/GenBank/DDBJ databases">
        <authorList>
            <person name="Zhou X."/>
            <person name="Li K."/>
            <person name="Man Y."/>
        </authorList>
    </citation>
    <scope>NUCLEOTIDE SEQUENCE [LARGE SCALE GENOMIC DNA]</scope>
    <source>
        <strain evidence="6 7">MS405</strain>
    </source>
</reference>
<evidence type="ECO:0000256" key="4">
    <source>
        <dbReference type="SAM" id="MobiDB-lite"/>
    </source>
</evidence>
<protein>
    <recommendedName>
        <fullName evidence="3">Non-homologous end joining protein Ku</fullName>
    </recommendedName>
</protein>
<evidence type="ECO:0000313" key="6">
    <source>
        <dbReference type="EMBL" id="UQT53952.1"/>
    </source>
</evidence>
<organism evidence="6 7">
    <name type="scientific">Streptomyces durmitorensis</name>
    <dbReference type="NCBI Taxonomy" id="319947"/>
    <lineage>
        <taxon>Bacteria</taxon>
        <taxon>Bacillati</taxon>
        <taxon>Actinomycetota</taxon>
        <taxon>Actinomycetes</taxon>
        <taxon>Kitasatosporales</taxon>
        <taxon>Streptomycetaceae</taxon>
        <taxon>Streptomyces</taxon>
    </lineage>
</organism>
<gene>
    <name evidence="3" type="primary">ku</name>
    <name evidence="6" type="ORF">M4V62_02030</name>
</gene>
<dbReference type="Gene3D" id="2.40.290.10">
    <property type="match status" value="1"/>
</dbReference>
<sequence length="326" mass="35870">MPRPVWSGAISFGLVTIPIKVLPATENHSISFHQYHLEDMSRVRTRKICDLDGKQLTNAEIGKGFEVSKDTIVAVTDAELDEMPLPTAKAIEIAGFVPYESIDPIRIGEGYYLQADGQVANKPYTLLRKALERNSKAAVAKFAWHGRERLGLLRVQDDVILLHAMKWDDEVRDPKELAPKAMELDDDEIDRAILLIDSMTTDGIADQDWATDRYTEALERVIEAKAEGKKPPEMEEEEAPAGQVLDLMAALQESVQKAQSARGETGKDATVHEMPKKPKKKTAATTAAKKTAKKTTAAKTSVAKKSSAAKKTAGKKTAARKPRRTA</sequence>
<dbReference type="Pfam" id="PF02735">
    <property type="entry name" value="Ku"/>
    <property type="match status" value="1"/>
</dbReference>
<keyword evidence="7" id="KW-1185">Reference proteome</keyword>
<dbReference type="NCBIfam" id="TIGR02772">
    <property type="entry name" value="Ku_bact"/>
    <property type="match status" value="1"/>
</dbReference>
<dbReference type="RefSeq" id="WP_249585450.1">
    <property type="nucleotide sequence ID" value="NZ_BAAAQL010000045.1"/>
</dbReference>
<dbReference type="Proteomes" id="UP000829992">
    <property type="component" value="Chromosome"/>
</dbReference>
<evidence type="ECO:0000256" key="1">
    <source>
        <dbReference type="ARBA" id="ARBA00023125"/>
    </source>
</evidence>